<dbReference type="AlphaFoldDB" id="A0A2P2PR31"/>
<reference evidence="1" key="1">
    <citation type="submission" date="2018-02" db="EMBL/GenBank/DDBJ databases">
        <title>Rhizophora mucronata_Transcriptome.</title>
        <authorList>
            <person name="Meera S.P."/>
            <person name="Sreeshan A."/>
            <person name="Augustine A."/>
        </authorList>
    </citation>
    <scope>NUCLEOTIDE SEQUENCE</scope>
    <source>
        <tissue evidence="1">Leaf</tissue>
    </source>
</reference>
<accession>A0A2P2PR31</accession>
<protein>
    <submittedName>
        <fullName evidence="1">Uncharacterized protein</fullName>
    </submittedName>
</protein>
<name>A0A2P2PR31_RHIMU</name>
<sequence>MKQPKPKMYEKYDLLIYKIFSKIYLLVTKFEFPFPTQNLKIHH</sequence>
<organism evidence="1">
    <name type="scientific">Rhizophora mucronata</name>
    <name type="common">Asiatic mangrove</name>
    <dbReference type="NCBI Taxonomy" id="61149"/>
    <lineage>
        <taxon>Eukaryota</taxon>
        <taxon>Viridiplantae</taxon>
        <taxon>Streptophyta</taxon>
        <taxon>Embryophyta</taxon>
        <taxon>Tracheophyta</taxon>
        <taxon>Spermatophyta</taxon>
        <taxon>Magnoliopsida</taxon>
        <taxon>eudicotyledons</taxon>
        <taxon>Gunneridae</taxon>
        <taxon>Pentapetalae</taxon>
        <taxon>rosids</taxon>
        <taxon>fabids</taxon>
        <taxon>Malpighiales</taxon>
        <taxon>Rhizophoraceae</taxon>
        <taxon>Rhizophora</taxon>
    </lineage>
</organism>
<evidence type="ECO:0000313" key="1">
    <source>
        <dbReference type="EMBL" id="MBX57182.1"/>
    </source>
</evidence>
<dbReference type="EMBL" id="GGEC01076698">
    <property type="protein sequence ID" value="MBX57182.1"/>
    <property type="molecule type" value="Transcribed_RNA"/>
</dbReference>
<proteinExistence type="predicted"/>